<dbReference type="Proteomes" id="UP000196239">
    <property type="component" value="Chromosome 1"/>
</dbReference>
<evidence type="ECO:0000259" key="1">
    <source>
        <dbReference type="PROSITE" id="PS51186"/>
    </source>
</evidence>
<dbReference type="Pfam" id="PF00583">
    <property type="entry name" value="Acetyltransf_1"/>
    <property type="match status" value="1"/>
</dbReference>
<dbReference type="KEGG" id="ndv:NDEV_0393"/>
<organism evidence="2 3">
    <name type="scientific">Nitrosotalea devaniterrae</name>
    <dbReference type="NCBI Taxonomy" id="1078905"/>
    <lineage>
        <taxon>Archaea</taxon>
        <taxon>Nitrososphaerota</taxon>
        <taxon>Nitrososphaeria</taxon>
        <taxon>Nitrosotaleales</taxon>
        <taxon>Nitrosotaleaceae</taxon>
        <taxon>Nitrosotalea</taxon>
    </lineage>
</organism>
<dbReference type="GO" id="GO:0016747">
    <property type="term" value="F:acyltransferase activity, transferring groups other than amino-acyl groups"/>
    <property type="evidence" value="ECO:0007669"/>
    <property type="project" value="InterPro"/>
</dbReference>
<evidence type="ECO:0000313" key="2">
    <source>
        <dbReference type="EMBL" id="CUR51158.1"/>
    </source>
</evidence>
<dbReference type="EMBL" id="LN890280">
    <property type="protein sequence ID" value="CUR51158.1"/>
    <property type="molecule type" value="Genomic_DNA"/>
</dbReference>
<sequence length="213" mass="24632">MPKNEVIIRNVTFEDIPEIIELQKKSFPYMYIEGMIWKKESLENHVRIFPEGQFIAEYDGKIIGSASSLIVNLIPEYKEHTWMEICGTAGFGNHDPTGDTLYAADVSTHPDHRGLGVGTKIYEARKTLAIKLNLRRIIGGGRLFNYCEYADKLSADEYVKNVLEGKIREPVLYFQIKNAFNFIKILPNYIKDSRSLNYATFIEWKNPEYRKVL</sequence>
<dbReference type="PROSITE" id="PS51186">
    <property type="entry name" value="GNAT"/>
    <property type="match status" value="1"/>
</dbReference>
<keyword evidence="2" id="KW-0808">Transferase</keyword>
<dbReference type="AlphaFoldDB" id="A0A128A1E3"/>
<dbReference type="Gene3D" id="3.40.630.30">
    <property type="match status" value="1"/>
</dbReference>
<dbReference type="SUPFAM" id="SSF55729">
    <property type="entry name" value="Acyl-CoA N-acyltransferases (Nat)"/>
    <property type="match status" value="1"/>
</dbReference>
<dbReference type="CDD" id="cd04301">
    <property type="entry name" value="NAT_SF"/>
    <property type="match status" value="1"/>
</dbReference>
<evidence type="ECO:0000313" key="3">
    <source>
        <dbReference type="Proteomes" id="UP000196239"/>
    </source>
</evidence>
<feature type="domain" description="N-acetyltransferase" evidence="1">
    <location>
        <begin position="6"/>
        <end position="187"/>
    </location>
</feature>
<gene>
    <name evidence="2" type="ORF">NDEV_0393</name>
</gene>
<keyword evidence="3" id="KW-1185">Reference proteome</keyword>
<name>A0A128A1E3_9ARCH</name>
<dbReference type="InterPro" id="IPR000182">
    <property type="entry name" value="GNAT_dom"/>
</dbReference>
<reference evidence="3" key="1">
    <citation type="submission" date="2015-10" db="EMBL/GenBank/DDBJ databases">
        <authorList>
            <person name="Lehtovirta-Morley L.E."/>
            <person name="Vieille C."/>
        </authorList>
    </citation>
    <scope>NUCLEOTIDE SEQUENCE [LARGE SCALE GENOMIC DNA]</scope>
</reference>
<proteinExistence type="predicted"/>
<dbReference type="InterPro" id="IPR016181">
    <property type="entry name" value="Acyl_CoA_acyltransferase"/>
</dbReference>
<protein>
    <submittedName>
        <fullName evidence="2">Acetyltransferase</fullName>
    </submittedName>
</protein>
<accession>A0A128A1E3</accession>